<reference evidence="2 3" key="1">
    <citation type="submission" date="2019-01" db="EMBL/GenBank/DDBJ databases">
        <authorList>
            <person name="Ferrante I. M."/>
        </authorList>
    </citation>
    <scope>NUCLEOTIDE SEQUENCE [LARGE SCALE GENOMIC DNA]</scope>
    <source>
        <strain evidence="2 3">B856</strain>
    </source>
</reference>
<protein>
    <submittedName>
        <fullName evidence="2">Uncharacterized protein</fullName>
    </submittedName>
</protein>
<name>A0A448Z1Y0_9STRA</name>
<proteinExistence type="predicted"/>
<keyword evidence="1" id="KW-0472">Membrane</keyword>
<dbReference type="InterPro" id="IPR032675">
    <property type="entry name" value="LRR_dom_sf"/>
</dbReference>
<dbReference type="Gene3D" id="3.80.10.10">
    <property type="entry name" value="Ribonuclease Inhibitor"/>
    <property type="match status" value="1"/>
</dbReference>
<dbReference type="SUPFAM" id="SSF52047">
    <property type="entry name" value="RNI-like"/>
    <property type="match status" value="1"/>
</dbReference>
<organism evidence="2 3">
    <name type="scientific">Pseudo-nitzschia multistriata</name>
    <dbReference type="NCBI Taxonomy" id="183589"/>
    <lineage>
        <taxon>Eukaryota</taxon>
        <taxon>Sar</taxon>
        <taxon>Stramenopiles</taxon>
        <taxon>Ochrophyta</taxon>
        <taxon>Bacillariophyta</taxon>
        <taxon>Bacillariophyceae</taxon>
        <taxon>Bacillariophycidae</taxon>
        <taxon>Bacillariales</taxon>
        <taxon>Bacillariaceae</taxon>
        <taxon>Pseudo-nitzschia</taxon>
    </lineage>
</organism>
<evidence type="ECO:0000256" key="1">
    <source>
        <dbReference type="SAM" id="Phobius"/>
    </source>
</evidence>
<keyword evidence="3" id="KW-1185">Reference proteome</keyword>
<dbReference type="OrthoDB" id="53472at2759"/>
<dbReference type="AlphaFoldDB" id="A0A448Z1Y0"/>
<dbReference type="Proteomes" id="UP000291116">
    <property type="component" value="Unassembled WGS sequence"/>
</dbReference>
<keyword evidence="1" id="KW-1133">Transmembrane helix</keyword>
<gene>
    <name evidence="2" type="ORF">PSNMU_V1.4_AUG-EV-PASAV3_0027990</name>
</gene>
<evidence type="ECO:0000313" key="2">
    <source>
        <dbReference type="EMBL" id="VEU36052.1"/>
    </source>
</evidence>
<dbReference type="EMBL" id="CAACVS010000076">
    <property type="protein sequence ID" value="VEU36052.1"/>
    <property type="molecule type" value="Genomic_DNA"/>
</dbReference>
<evidence type="ECO:0000313" key="3">
    <source>
        <dbReference type="Proteomes" id="UP000291116"/>
    </source>
</evidence>
<accession>A0A448Z1Y0</accession>
<feature type="transmembrane region" description="Helical" evidence="1">
    <location>
        <begin position="21"/>
        <end position="44"/>
    </location>
</feature>
<sequence length="509" mass="58238">MGKCMSKLASRSVSPCMITSASIRSASATSAILASVALIIHTYINKQWLIDYFDRAHRRRKLMRLCVNCVPGRMEFAAARELASTWAETGVIDPREERLLALLAGIPEDLRQTMMEVSIKCMPSKMDLADGVALVSALAAIGIINLRDNLRIDFEKHSKHTAPVWFYQMDDEGRVKRLRIGGSMIYFDGRNDEDNFDLPSEIAHLDQLEELSVVNCRSLPIDIQHLTNLEILVFLRCDFNQQPFWQHGRVDEYGLFGVELQHVTGIGIIECECFSSRPFFTWMTTKLPRLKNVQCGCLQNSEIDSFLGRLRTTNVRFREKLRYLTIDSSKLNDRQLETLLIDVLPSFSSVNYLNLYRNKIQSCQSVVNRIHKDDGIRFVPNSIVAASFRGNPIEETIRSDRREKSAMLSLLKTFSTIINLGKFHEGDYDPDVEYALRINHAGRSIIEGETDVRCLPLSIWPFLLEKAFRNSYWIYVKESELCLPERASSRKAKRSVTGYYKLNICIDLP</sequence>
<keyword evidence="1" id="KW-0812">Transmembrane</keyword>